<dbReference type="Proteomes" id="UP000008141">
    <property type="component" value="Unassembled WGS sequence"/>
</dbReference>
<dbReference type="InParanoid" id="E1ZJ64"/>
<reference evidence="3 4" key="1">
    <citation type="journal article" date="2010" name="Plant Cell">
        <title>The Chlorella variabilis NC64A genome reveals adaptation to photosymbiosis, coevolution with viruses, and cryptic sex.</title>
        <authorList>
            <person name="Blanc G."/>
            <person name="Duncan G."/>
            <person name="Agarkova I."/>
            <person name="Borodovsky M."/>
            <person name="Gurnon J."/>
            <person name="Kuo A."/>
            <person name="Lindquist E."/>
            <person name="Lucas S."/>
            <person name="Pangilinan J."/>
            <person name="Polle J."/>
            <person name="Salamov A."/>
            <person name="Terry A."/>
            <person name="Yamada T."/>
            <person name="Dunigan D.D."/>
            <person name="Grigoriev I.V."/>
            <person name="Claverie J.M."/>
            <person name="Van Etten J.L."/>
        </authorList>
    </citation>
    <scope>NUCLEOTIDE SEQUENCE [LARGE SCALE GENOMIC DNA]</scope>
    <source>
        <strain evidence="3 4">NC64A</strain>
    </source>
</reference>
<proteinExistence type="predicted"/>
<feature type="coiled-coil region" evidence="1">
    <location>
        <begin position="12"/>
        <end position="63"/>
    </location>
</feature>
<keyword evidence="4" id="KW-1185">Reference proteome</keyword>
<feature type="region of interest" description="Disordered" evidence="2">
    <location>
        <begin position="143"/>
        <end position="187"/>
    </location>
</feature>
<dbReference type="RefSeq" id="XP_005846548.1">
    <property type="nucleotide sequence ID" value="XM_005846486.1"/>
</dbReference>
<evidence type="ECO:0000256" key="2">
    <source>
        <dbReference type="SAM" id="MobiDB-lite"/>
    </source>
</evidence>
<name>E1ZJ64_CHLVA</name>
<evidence type="ECO:0000313" key="4">
    <source>
        <dbReference type="Proteomes" id="UP000008141"/>
    </source>
</evidence>
<evidence type="ECO:0000256" key="1">
    <source>
        <dbReference type="SAM" id="Coils"/>
    </source>
</evidence>
<dbReference type="EMBL" id="GL433848">
    <property type="protein sequence ID" value="EFN54446.1"/>
    <property type="molecule type" value="Genomic_DNA"/>
</dbReference>
<keyword evidence="1" id="KW-0175">Coiled coil</keyword>
<accession>E1ZJ64</accession>
<dbReference type="KEGG" id="cvr:CHLNCDRAFT_135865"/>
<organism evidence="4">
    <name type="scientific">Chlorella variabilis</name>
    <name type="common">Green alga</name>
    <dbReference type="NCBI Taxonomy" id="554065"/>
    <lineage>
        <taxon>Eukaryota</taxon>
        <taxon>Viridiplantae</taxon>
        <taxon>Chlorophyta</taxon>
        <taxon>core chlorophytes</taxon>
        <taxon>Trebouxiophyceae</taxon>
        <taxon>Chlorellales</taxon>
        <taxon>Chlorellaceae</taxon>
        <taxon>Chlorella clade</taxon>
        <taxon>Chlorella</taxon>
    </lineage>
</organism>
<feature type="coiled-coil region" evidence="1">
    <location>
        <begin position="87"/>
        <end position="121"/>
    </location>
</feature>
<gene>
    <name evidence="3" type="ORF">CHLNCDRAFT_135865</name>
</gene>
<dbReference type="GeneID" id="17353754"/>
<protein>
    <submittedName>
        <fullName evidence="3">Uncharacterized protein</fullName>
    </submittedName>
</protein>
<dbReference type="OrthoDB" id="514819at2759"/>
<evidence type="ECO:0000313" key="3">
    <source>
        <dbReference type="EMBL" id="EFN54446.1"/>
    </source>
</evidence>
<sequence length="187" mass="20073">MSKLDAASEEEVAEWRRRAQQLASELQRVRAQQEEYQRLRLQYDKLEADLQQASTAASRLAQENCELKSLGGAPVDSALGGADPLAAQQVAKQMEALLQEKSKLAQENDRLLRENSGLQELLEFTLQHHAQLAGDNELFGYDEGEEAGEVVLPSPMDQSPPASEAGADEGTGVSTGAATLAAVPASA</sequence>
<dbReference type="AlphaFoldDB" id="E1ZJ64"/>